<evidence type="ECO:0000313" key="3">
    <source>
        <dbReference type="Proteomes" id="UP000623129"/>
    </source>
</evidence>
<dbReference type="OrthoDB" id="1927466at2759"/>
<feature type="compositionally biased region" description="Basic and acidic residues" evidence="1">
    <location>
        <begin position="69"/>
        <end position="90"/>
    </location>
</feature>
<feature type="compositionally biased region" description="Polar residues" evidence="1">
    <location>
        <begin position="132"/>
        <end position="142"/>
    </location>
</feature>
<evidence type="ECO:0000256" key="1">
    <source>
        <dbReference type="SAM" id="MobiDB-lite"/>
    </source>
</evidence>
<feature type="compositionally biased region" description="Low complexity" evidence="1">
    <location>
        <begin position="594"/>
        <end position="606"/>
    </location>
</feature>
<feature type="compositionally biased region" description="Basic residues" evidence="1">
    <location>
        <begin position="203"/>
        <end position="212"/>
    </location>
</feature>
<feature type="region of interest" description="Disordered" evidence="1">
    <location>
        <begin position="1"/>
        <end position="97"/>
    </location>
</feature>
<feature type="compositionally biased region" description="Polar residues" evidence="1">
    <location>
        <begin position="40"/>
        <end position="49"/>
    </location>
</feature>
<feature type="compositionally biased region" description="Low complexity" evidence="1">
    <location>
        <begin position="258"/>
        <end position="278"/>
    </location>
</feature>
<feature type="compositionally biased region" description="Basic and acidic residues" evidence="1">
    <location>
        <begin position="186"/>
        <end position="197"/>
    </location>
</feature>
<name>A0A833QH72_9POAL</name>
<reference evidence="2" key="1">
    <citation type="submission" date="2020-01" db="EMBL/GenBank/DDBJ databases">
        <title>Genome sequence of Kobresia littledalei, the first chromosome-level genome in the family Cyperaceae.</title>
        <authorList>
            <person name="Qu G."/>
        </authorList>
    </citation>
    <scope>NUCLEOTIDE SEQUENCE</scope>
    <source>
        <strain evidence="2">C.B.Clarke</strain>
        <tissue evidence="2">Leaf</tissue>
    </source>
</reference>
<evidence type="ECO:0000313" key="2">
    <source>
        <dbReference type="EMBL" id="KAF3322351.1"/>
    </source>
</evidence>
<gene>
    <name evidence="2" type="ORF">FCM35_KLT13492</name>
</gene>
<dbReference type="Proteomes" id="UP000623129">
    <property type="component" value="Unassembled WGS sequence"/>
</dbReference>
<accession>A0A833QH72</accession>
<proteinExistence type="predicted"/>
<keyword evidence="3" id="KW-1185">Reference proteome</keyword>
<feature type="compositionally biased region" description="Polar residues" evidence="1">
    <location>
        <begin position="285"/>
        <end position="297"/>
    </location>
</feature>
<feature type="compositionally biased region" description="Basic and acidic residues" evidence="1">
    <location>
        <begin position="26"/>
        <end position="38"/>
    </location>
</feature>
<feature type="compositionally biased region" description="Polar residues" evidence="1">
    <location>
        <begin position="15"/>
        <end position="24"/>
    </location>
</feature>
<feature type="compositionally biased region" description="Polar residues" evidence="1">
    <location>
        <begin position="320"/>
        <end position="352"/>
    </location>
</feature>
<feature type="compositionally biased region" description="Basic residues" evidence="1">
    <location>
        <begin position="1"/>
        <end position="10"/>
    </location>
</feature>
<organism evidence="2 3">
    <name type="scientific">Carex littledalei</name>
    <dbReference type="NCBI Taxonomy" id="544730"/>
    <lineage>
        <taxon>Eukaryota</taxon>
        <taxon>Viridiplantae</taxon>
        <taxon>Streptophyta</taxon>
        <taxon>Embryophyta</taxon>
        <taxon>Tracheophyta</taxon>
        <taxon>Spermatophyta</taxon>
        <taxon>Magnoliopsida</taxon>
        <taxon>Liliopsida</taxon>
        <taxon>Poales</taxon>
        <taxon>Cyperaceae</taxon>
        <taxon>Cyperoideae</taxon>
        <taxon>Cariceae</taxon>
        <taxon>Carex</taxon>
        <taxon>Carex subgen. Euthyceras</taxon>
    </lineage>
</organism>
<dbReference type="InterPro" id="IPR040412">
    <property type="entry name" value="At1g65710-like"/>
</dbReference>
<feature type="region of interest" description="Disordered" evidence="1">
    <location>
        <begin position="531"/>
        <end position="643"/>
    </location>
</feature>
<dbReference type="PANTHER" id="PTHR34367">
    <property type="entry name" value="OS02G0734667 PROTEIN"/>
    <property type="match status" value="1"/>
</dbReference>
<sequence length="643" mass="69477">MGLCFSKKKKAPCDTPSSNPTSNGKNLEKEKVKKKDTSKQPAVTSNKGSEQPVVEKKPVFIVTQNAKQTVEREKKKVEVPTKKSEIKQEAEPISAVKSVPAEEIRPVQAPVRTSSCTKEEVDAILIQCGRLSRSSSGKTLSETAGGGAYRRYSGSKRSFDFDHERKGEEDDYERPVSRPSPHRRTPGRDRSGSRERGAGGGSHSRRVSRSPGRRSDGPASATSANEKIKPAKMVSVPAREKPAEGGSLKKSSNGGTVPSKRNASPRSRSPASNSLNRSVGCGNENPGSGTQPSLSRNSSKKAEHSPYRRNPMAEIDENSMRGNQNGSASFKSQKGNQAQSQKTESIASSQKGSIDDTKTTKSHTIVTNCIRDQFVTCRRKDQENSTEDPFDPLGSFKSNEINFTNISLESLNTKTVVSTNRSSRRSSRDFDHNGNSYANLLLEDIQNYHQNNNTTTSANQTPISFTIPECVSKACSILEAVADLNSSSSDASRGFKPKEPFLESEVAVSNDLMEPSMHKYVSVRDLRAEVEPQESAGSNSFAGQPWASSWEPNSADSTDRYLAGSQSNNLEEIEQEGPAGEARQGRHDRRLLRGGSSASGVTGVSNVKKRETVDRQINRSGTGSVRPGARAASVTASASASAC</sequence>
<feature type="compositionally biased region" description="Polar residues" evidence="1">
    <location>
        <begin position="535"/>
        <end position="556"/>
    </location>
</feature>
<feature type="compositionally biased region" description="Basic and acidic residues" evidence="1">
    <location>
        <begin position="608"/>
        <end position="617"/>
    </location>
</feature>
<protein>
    <submittedName>
        <fullName evidence="2">Serine/arginine repetitive matrix protein 1-like protein</fullName>
    </submittedName>
</protein>
<dbReference type="AlphaFoldDB" id="A0A833QH72"/>
<feature type="compositionally biased region" description="Basic and acidic residues" evidence="1">
    <location>
        <begin position="157"/>
        <end position="176"/>
    </location>
</feature>
<feature type="compositionally biased region" description="Low complexity" evidence="1">
    <location>
        <begin position="629"/>
        <end position="643"/>
    </location>
</feature>
<feature type="region of interest" description="Disordered" evidence="1">
    <location>
        <begin position="127"/>
        <end position="361"/>
    </location>
</feature>
<dbReference type="EMBL" id="SWLB01000025">
    <property type="protein sequence ID" value="KAF3322351.1"/>
    <property type="molecule type" value="Genomic_DNA"/>
</dbReference>
<comment type="caution">
    <text evidence="2">The sequence shown here is derived from an EMBL/GenBank/DDBJ whole genome shotgun (WGS) entry which is preliminary data.</text>
</comment>
<dbReference type="PANTHER" id="PTHR34367:SF1">
    <property type="entry name" value="OS04G0528600 PROTEIN"/>
    <property type="match status" value="1"/>
</dbReference>